<protein>
    <submittedName>
        <fullName evidence="11">Uncharacterized protein</fullName>
    </submittedName>
</protein>
<evidence type="ECO:0000256" key="7">
    <source>
        <dbReference type="ARBA" id="ARBA00023136"/>
    </source>
</evidence>
<dbReference type="AlphaFoldDB" id="A0A9N9MW56"/>
<keyword evidence="8" id="KW-0675">Receptor</keyword>
<evidence type="ECO:0000256" key="10">
    <source>
        <dbReference type="SAM" id="Phobius"/>
    </source>
</evidence>
<dbReference type="GO" id="GO:0004984">
    <property type="term" value="F:olfactory receptor activity"/>
    <property type="evidence" value="ECO:0007669"/>
    <property type="project" value="InterPro"/>
</dbReference>
<dbReference type="PANTHER" id="PTHR21137">
    <property type="entry name" value="ODORANT RECEPTOR"/>
    <property type="match status" value="1"/>
</dbReference>
<sequence>MFLPSKEKPFYYCLKVMQYMHYYPFAEDLNDLEKFWKVALLIRIITCFPTFECLLHLIMSIKNKIPIDYPADIVIIISGFNALIVCNMFQIVNKDYSKLFFDLHENTEFGVPPRMAYTIKQLQCLSYEKQNFSVYYIPPSAMVMLILWEAKQIIILKMCHLKQLLREVFTIDSEGLRRQRLRFCIKYHQEILRVAKDLSDIYKKVLWHTFICGALIGCSLFQTFRHKPVGSFLLLVGYICAIFINCTAGQNLEDEVIQ</sequence>
<evidence type="ECO:0000256" key="1">
    <source>
        <dbReference type="ARBA" id="ARBA00004651"/>
    </source>
</evidence>
<name>A0A9N9MW56_9CUCU</name>
<evidence type="ECO:0000256" key="8">
    <source>
        <dbReference type="ARBA" id="ARBA00023170"/>
    </source>
</evidence>
<evidence type="ECO:0000256" key="9">
    <source>
        <dbReference type="ARBA" id="ARBA00023224"/>
    </source>
</evidence>
<dbReference type="OrthoDB" id="6778599at2759"/>
<evidence type="ECO:0000256" key="2">
    <source>
        <dbReference type="ARBA" id="ARBA00022475"/>
    </source>
</evidence>
<dbReference type="Pfam" id="PF02949">
    <property type="entry name" value="7tm_6"/>
    <property type="match status" value="1"/>
</dbReference>
<reference evidence="11" key="1">
    <citation type="submission" date="2022-01" db="EMBL/GenBank/DDBJ databases">
        <authorList>
            <person name="King R."/>
        </authorList>
    </citation>
    <scope>NUCLEOTIDE SEQUENCE</scope>
</reference>
<organism evidence="11 12">
    <name type="scientific">Ceutorhynchus assimilis</name>
    <name type="common">cabbage seed weevil</name>
    <dbReference type="NCBI Taxonomy" id="467358"/>
    <lineage>
        <taxon>Eukaryota</taxon>
        <taxon>Metazoa</taxon>
        <taxon>Ecdysozoa</taxon>
        <taxon>Arthropoda</taxon>
        <taxon>Hexapoda</taxon>
        <taxon>Insecta</taxon>
        <taxon>Pterygota</taxon>
        <taxon>Neoptera</taxon>
        <taxon>Endopterygota</taxon>
        <taxon>Coleoptera</taxon>
        <taxon>Polyphaga</taxon>
        <taxon>Cucujiformia</taxon>
        <taxon>Curculionidae</taxon>
        <taxon>Ceutorhynchinae</taxon>
        <taxon>Ceutorhynchus</taxon>
    </lineage>
</organism>
<dbReference type="GO" id="GO:0005886">
    <property type="term" value="C:plasma membrane"/>
    <property type="evidence" value="ECO:0007669"/>
    <property type="project" value="UniProtKB-SubCell"/>
</dbReference>
<evidence type="ECO:0000313" key="12">
    <source>
        <dbReference type="Proteomes" id="UP001152799"/>
    </source>
</evidence>
<keyword evidence="6 10" id="KW-1133">Transmembrane helix</keyword>
<keyword evidence="4 10" id="KW-0812">Transmembrane</keyword>
<evidence type="ECO:0000313" key="11">
    <source>
        <dbReference type="EMBL" id="CAG9772695.1"/>
    </source>
</evidence>
<proteinExistence type="predicted"/>
<evidence type="ECO:0000256" key="6">
    <source>
        <dbReference type="ARBA" id="ARBA00022989"/>
    </source>
</evidence>
<evidence type="ECO:0000256" key="3">
    <source>
        <dbReference type="ARBA" id="ARBA00022606"/>
    </source>
</evidence>
<keyword evidence="12" id="KW-1185">Reference proteome</keyword>
<evidence type="ECO:0000256" key="5">
    <source>
        <dbReference type="ARBA" id="ARBA00022725"/>
    </source>
</evidence>
<keyword evidence="7 10" id="KW-0472">Membrane</keyword>
<dbReference type="InterPro" id="IPR004117">
    <property type="entry name" value="7tm6_olfct_rcpt"/>
</dbReference>
<dbReference type="GO" id="GO:0005549">
    <property type="term" value="F:odorant binding"/>
    <property type="evidence" value="ECO:0007669"/>
    <property type="project" value="InterPro"/>
</dbReference>
<dbReference type="GO" id="GO:0007165">
    <property type="term" value="P:signal transduction"/>
    <property type="evidence" value="ECO:0007669"/>
    <property type="project" value="UniProtKB-KW"/>
</dbReference>
<feature type="transmembrane region" description="Helical" evidence="10">
    <location>
        <begin position="40"/>
        <end position="61"/>
    </location>
</feature>
<keyword evidence="2" id="KW-1003">Cell membrane</keyword>
<comment type="subcellular location">
    <subcellularLocation>
        <location evidence="1">Cell membrane</location>
        <topology evidence="1">Multi-pass membrane protein</topology>
    </subcellularLocation>
</comment>
<dbReference type="Proteomes" id="UP001152799">
    <property type="component" value="Chromosome 8"/>
</dbReference>
<evidence type="ECO:0000256" key="4">
    <source>
        <dbReference type="ARBA" id="ARBA00022692"/>
    </source>
</evidence>
<dbReference type="PANTHER" id="PTHR21137:SF35">
    <property type="entry name" value="ODORANT RECEPTOR 19A-RELATED"/>
    <property type="match status" value="1"/>
</dbReference>
<gene>
    <name evidence="11" type="ORF">CEUTPL_LOCUS13101</name>
</gene>
<feature type="transmembrane region" description="Helical" evidence="10">
    <location>
        <begin position="230"/>
        <end position="248"/>
    </location>
</feature>
<feature type="transmembrane region" description="Helical" evidence="10">
    <location>
        <begin position="205"/>
        <end position="224"/>
    </location>
</feature>
<accession>A0A9N9MW56</accession>
<feature type="transmembrane region" description="Helical" evidence="10">
    <location>
        <begin position="135"/>
        <end position="156"/>
    </location>
</feature>
<keyword evidence="5" id="KW-0552">Olfaction</keyword>
<keyword evidence="3" id="KW-0716">Sensory transduction</keyword>
<keyword evidence="9" id="KW-0807">Transducer</keyword>
<feature type="transmembrane region" description="Helical" evidence="10">
    <location>
        <begin position="73"/>
        <end position="92"/>
    </location>
</feature>
<dbReference type="EMBL" id="OU892284">
    <property type="protein sequence ID" value="CAG9772695.1"/>
    <property type="molecule type" value="Genomic_DNA"/>
</dbReference>